<dbReference type="Proteomes" id="UP000297910">
    <property type="component" value="Unassembled WGS sequence"/>
</dbReference>
<accession>A0A4Z1FW07</accession>
<evidence type="ECO:0000313" key="2">
    <source>
        <dbReference type="Proteomes" id="UP000297910"/>
    </source>
</evidence>
<sequence>MHGEYGLEKLNFEARVFGIWSFGALELLLNPLVLLSPPCFKSLLQPRLRVLVGTSIVQVLVESSLNVFPTRDVQLSKSLEVESGSNTKISMVKSSSESLLPRKTKLQTPAKAVRYLTSRLQQHAPSAPALV</sequence>
<comment type="caution">
    <text evidence="1">The sequence shown here is derived from an EMBL/GenBank/DDBJ whole genome shotgun (WGS) entry which is preliminary data.</text>
</comment>
<name>A0A4Z1FW07_9HELO</name>
<organism evidence="1 2">
    <name type="scientific">Botrytis paeoniae</name>
    <dbReference type="NCBI Taxonomy" id="278948"/>
    <lineage>
        <taxon>Eukaryota</taxon>
        <taxon>Fungi</taxon>
        <taxon>Dikarya</taxon>
        <taxon>Ascomycota</taxon>
        <taxon>Pezizomycotina</taxon>
        <taxon>Leotiomycetes</taxon>
        <taxon>Helotiales</taxon>
        <taxon>Sclerotiniaceae</taxon>
        <taxon>Botrytis</taxon>
    </lineage>
</organism>
<proteinExistence type="predicted"/>
<dbReference type="EMBL" id="PQXI01000022">
    <property type="protein sequence ID" value="TGO28876.1"/>
    <property type="molecule type" value="Genomic_DNA"/>
</dbReference>
<protein>
    <submittedName>
        <fullName evidence="1">Uncharacterized protein</fullName>
    </submittedName>
</protein>
<gene>
    <name evidence="1" type="ORF">BPAE_0022g00010</name>
</gene>
<reference evidence="1 2" key="1">
    <citation type="submission" date="2017-12" db="EMBL/GenBank/DDBJ databases">
        <title>Comparative genomics of Botrytis spp.</title>
        <authorList>
            <person name="Valero-Jimenez C.A."/>
            <person name="Tapia P."/>
            <person name="Veloso J."/>
            <person name="Silva-Moreno E."/>
            <person name="Staats M."/>
            <person name="Valdes J.H."/>
            <person name="Van Kan J.A.L."/>
        </authorList>
    </citation>
    <scope>NUCLEOTIDE SEQUENCE [LARGE SCALE GENOMIC DNA]</scope>
    <source>
        <strain evidence="1 2">Bp0003</strain>
    </source>
</reference>
<evidence type="ECO:0000313" key="1">
    <source>
        <dbReference type="EMBL" id="TGO28876.1"/>
    </source>
</evidence>
<keyword evidence="2" id="KW-1185">Reference proteome</keyword>
<dbReference type="AlphaFoldDB" id="A0A4Z1FW07"/>